<dbReference type="GO" id="GO:0004739">
    <property type="term" value="F:pyruvate dehydrogenase (acetyl-transferring) activity"/>
    <property type="evidence" value="ECO:0007669"/>
    <property type="project" value="UniProtKB-UniRule"/>
</dbReference>
<evidence type="ECO:0000256" key="6">
    <source>
        <dbReference type="ARBA" id="ARBA00023052"/>
    </source>
</evidence>
<proteinExistence type="predicted"/>
<feature type="compositionally biased region" description="Basic and acidic residues" evidence="11">
    <location>
        <begin position="293"/>
        <end position="310"/>
    </location>
</feature>
<dbReference type="Gene3D" id="3.40.50.970">
    <property type="match status" value="1"/>
</dbReference>
<keyword evidence="5 10" id="KW-0560">Oxidoreductase</keyword>
<dbReference type="CDD" id="cd02000">
    <property type="entry name" value="TPP_E1_PDC_ADC_BCADC"/>
    <property type="match status" value="1"/>
</dbReference>
<dbReference type="PANTHER" id="PTHR11516:SF60">
    <property type="entry name" value="PYRUVATE DEHYDROGENASE E1 COMPONENT SUBUNIT ALPHA"/>
    <property type="match status" value="1"/>
</dbReference>
<dbReference type="Pfam" id="PF00676">
    <property type="entry name" value="E1_dh"/>
    <property type="match status" value="1"/>
</dbReference>
<evidence type="ECO:0000256" key="8">
    <source>
        <dbReference type="ARBA" id="ARBA00025211"/>
    </source>
</evidence>
<evidence type="ECO:0000256" key="10">
    <source>
        <dbReference type="RuleBase" id="RU361139"/>
    </source>
</evidence>
<reference evidence="13" key="1">
    <citation type="journal article" date="2015" name="Proc. Natl. Acad. Sci. U.S.A.">
        <title>Bacterial clade with the ribosomal RNA operon on a small plasmid rather than the chromosome.</title>
        <authorList>
            <person name="Anda M."/>
            <person name="Ohtsubo Y."/>
            <person name="Okubo T."/>
            <person name="Sugawara M."/>
            <person name="Nagata Y."/>
            <person name="Tsuda M."/>
            <person name="Minamisawa K."/>
            <person name="Mitsui H."/>
        </authorList>
    </citation>
    <scope>NUCLEOTIDE SEQUENCE</scope>
    <source>
        <strain evidence="13">DSM 14790</strain>
    </source>
</reference>
<dbReference type="InterPro" id="IPR001017">
    <property type="entry name" value="DH_E1"/>
</dbReference>
<keyword evidence="6 10" id="KW-0786">Thiamine pyrophosphate</keyword>
<dbReference type="GO" id="GO:0006086">
    <property type="term" value="P:pyruvate decarboxylation to acetyl-CoA"/>
    <property type="evidence" value="ECO:0007669"/>
    <property type="project" value="InterPro"/>
</dbReference>
<protein>
    <recommendedName>
        <fullName evidence="4 10">Pyruvate dehydrogenase E1 component subunit alpha</fullName>
        <ecNumber evidence="3 10">1.2.4.1</ecNumber>
    </recommendedName>
</protein>
<keyword evidence="7 10" id="KW-0670">Pyruvate</keyword>
<dbReference type="SUPFAM" id="SSF52518">
    <property type="entry name" value="Thiamin diphosphate-binding fold (THDP-binding)"/>
    <property type="match status" value="1"/>
</dbReference>
<evidence type="ECO:0000259" key="12">
    <source>
        <dbReference type="Pfam" id="PF00676"/>
    </source>
</evidence>
<evidence type="ECO:0000256" key="2">
    <source>
        <dbReference type="ARBA" id="ARBA00011870"/>
    </source>
</evidence>
<feature type="region of interest" description="Disordered" evidence="11">
    <location>
        <begin position="1"/>
        <end position="26"/>
    </location>
</feature>
<dbReference type="NCBIfam" id="TIGR03182">
    <property type="entry name" value="PDH_E1_alph_y"/>
    <property type="match status" value="1"/>
</dbReference>
<organism evidence="13">
    <name type="scientific">Aurantimonas coralicida</name>
    <dbReference type="NCBI Taxonomy" id="182270"/>
    <lineage>
        <taxon>Bacteria</taxon>
        <taxon>Pseudomonadati</taxon>
        <taxon>Pseudomonadota</taxon>
        <taxon>Alphaproteobacteria</taxon>
        <taxon>Hyphomicrobiales</taxon>
        <taxon>Aurantimonadaceae</taxon>
        <taxon>Aurantimonas</taxon>
    </lineage>
</organism>
<evidence type="ECO:0000256" key="1">
    <source>
        <dbReference type="ARBA" id="ARBA00001964"/>
    </source>
</evidence>
<evidence type="ECO:0000256" key="3">
    <source>
        <dbReference type="ARBA" id="ARBA00012281"/>
    </source>
</evidence>
<dbReference type="InterPro" id="IPR029061">
    <property type="entry name" value="THDP-binding"/>
</dbReference>
<feature type="region of interest" description="Disordered" evidence="11">
    <location>
        <begin position="291"/>
        <end position="310"/>
    </location>
</feature>
<sequence>MAARQSKTPASKKAAGPSGDGAVSTADSSAEIVKTLEHFDAPAPATFSKDEEIRAYRDMLLIRRFEEKAGQLYGMGFIGGFCHLYIGQEAVVVGMQMAMKEGDEVVTGYRDHGHMLATGMEARGVMAELTGRRSGYSKGKGGSMHMFSKEKKFFGGHGIVGAQVPIGTGLAFSNRYKGNDSIAITYFGDGAANQGQVYESFNMASLWKLPVVYVIENNRYAMGTSVNRASAETNFAHRGLSFKIPGIQVDGMDVRAVKAAGDLAAEHCRSGEGPIILEMMTYRYRGHSMSDPAKYRSRDEVQKMRSESDPIEQVKRRLMEEQGMSEDDVKDIDKKVREIVADSADFAQNDPEPDVSELWTDIYADVLPQAAE</sequence>
<name>A0A0P0Z084_9HYPH</name>
<dbReference type="PANTHER" id="PTHR11516">
    <property type="entry name" value="PYRUVATE DEHYDROGENASE E1 COMPONENT, ALPHA SUBUNIT BACTERIAL AND ORGANELLAR"/>
    <property type="match status" value="1"/>
</dbReference>
<feature type="domain" description="Dehydrogenase E1 component" evidence="12">
    <location>
        <begin position="58"/>
        <end position="355"/>
    </location>
</feature>
<dbReference type="InterPro" id="IPR017597">
    <property type="entry name" value="Pyrv_DH_E1_asu_subgrp-y"/>
</dbReference>
<evidence type="ECO:0000256" key="5">
    <source>
        <dbReference type="ARBA" id="ARBA00023002"/>
    </source>
</evidence>
<accession>A0A0P0Z084</accession>
<dbReference type="FunFam" id="3.40.50.970:FF:000013">
    <property type="entry name" value="Pyruvate dehydrogenase E1 component subunit alpha"/>
    <property type="match status" value="1"/>
</dbReference>
<evidence type="ECO:0000256" key="7">
    <source>
        <dbReference type="ARBA" id="ARBA00023317"/>
    </source>
</evidence>
<comment type="function">
    <text evidence="8">The pyruvate dehydrogenase complex catalyzes the overall conversion of pyruvate to acetyl-CoA and CO(2). It contains multiple copies of three enzymatic components: pyruvate dehydrogenase (E1), dihydrolipoamide acetyltransferase (E2) and lipoamide dehydrogenase (E3).</text>
</comment>
<comment type="cofactor">
    <cofactor evidence="1 10">
        <name>thiamine diphosphate</name>
        <dbReference type="ChEBI" id="CHEBI:58937"/>
    </cofactor>
</comment>
<dbReference type="InterPro" id="IPR050642">
    <property type="entry name" value="PDH_E1_Alpha_Subunit"/>
</dbReference>
<evidence type="ECO:0000256" key="4">
    <source>
        <dbReference type="ARBA" id="ARBA00014159"/>
    </source>
</evidence>
<dbReference type="AlphaFoldDB" id="A0A0P0Z084"/>
<gene>
    <name evidence="10" type="primary">pdhA</name>
</gene>
<evidence type="ECO:0000313" key="13">
    <source>
        <dbReference type="EMBL" id="BAT27039.1"/>
    </source>
</evidence>
<dbReference type="EMBL" id="LC066374">
    <property type="protein sequence ID" value="BAT27039.1"/>
    <property type="molecule type" value="Genomic_DNA"/>
</dbReference>
<evidence type="ECO:0000256" key="9">
    <source>
        <dbReference type="ARBA" id="ARBA00051231"/>
    </source>
</evidence>
<comment type="catalytic activity">
    <reaction evidence="9 10">
        <text>N(6)-[(R)-lipoyl]-L-lysyl-[protein] + pyruvate + H(+) = N(6)-[(R)-S(8)-acetyldihydrolipoyl]-L-lysyl-[protein] + CO2</text>
        <dbReference type="Rhea" id="RHEA:19189"/>
        <dbReference type="Rhea" id="RHEA-COMP:10474"/>
        <dbReference type="Rhea" id="RHEA-COMP:10478"/>
        <dbReference type="ChEBI" id="CHEBI:15361"/>
        <dbReference type="ChEBI" id="CHEBI:15378"/>
        <dbReference type="ChEBI" id="CHEBI:16526"/>
        <dbReference type="ChEBI" id="CHEBI:83099"/>
        <dbReference type="ChEBI" id="CHEBI:83111"/>
        <dbReference type="EC" id="1.2.4.1"/>
    </reaction>
</comment>
<comment type="subunit">
    <text evidence="2 10">Heterodimer of an alpha and a beta chain.</text>
</comment>
<dbReference type="EC" id="1.2.4.1" evidence="3 10"/>
<evidence type="ECO:0000256" key="11">
    <source>
        <dbReference type="SAM" id="MobiDB-lite"/>
    </source>
</evidence>